<evidence type="ECO:0000313" key="3">
    <source>
        <dbReference type="EMBL" id="SKB32835.1"/>
    </source>
</evidence>
<dbReference type="Gene3D" id="3.90.10.10">
    <property type="entry name" value="Cytochrome C3"/>
    <property type="match status" value="1"/>
</dbReference>
<reference evidence="4" key="1">
    <citation type="submission" date="2017-02" db="EMBL/GenBank/DDBJ databases">
        <authorList>
            <person name="Varghese N."/>
            <person name="Submissions S."/>
        </authorList>
    </citation>
    <scope>NUCLEOTIDE SEQUENCE [LARGE SCALE GENOMIC DNA]</scope>
    <source>
        <strain evidence="4">DSM 22385</strain>
    </source>
</reference>
<name>A0A1T5AD63_9SPHI</name>
<proteinExistence type="predicted"/>
<dbReference type="AlphaFoldDB" id="A0A1T5AD63"/>
<organism evidence="3 4">
    <name type="scientific">Daejeonella lutea</name>
    <dbReference type="NCBI Taxonomy" id="572036"/>
    <lineage>
        <taxon>Bacteria</taxon>
        <taxon>Pseudomonadati</taxon>
        <taxon>Bacteroidota</taxon>
        <taxon>Sphingobacteriia</taxon>
        <taxon>Sphingobacteriales</taxon>
        <taxon>Sphingobacteriaceae</taxon>
        <taxon>Daejeonella</taxon>
    </lineage>
</organism>
<dbReference type="InterPro" id="IPR036280">
    <property type="entry name" value="Multihaem_cyt_sf"/>
</dbReference>
<gene>
    <name evidence="3" type="ORF">SAMN05661099_0586</name>
</gene>
<evidence type="ECO:0000256" key="2">
    <source>
        <dbReference type="SAM" id="SignalP"/>
    </source>
</evidence>
<sequence>MDNRKRHLLIWLLIGSMVVALSQCTNTGKVEAFTINDFASSETCKSCHKDISEMYAASAHFHTSAPAGEELLKKALLKPEFQFSDSLKVVVERREQGVYQVTYSRSKEIESKKIDVVFGSGEKAMTFGYWSESGLNQLPLTFYTKMNQWVNSPGFPTDHPNYKRAIIGGCLECHSSFAKTKATKTGSLAVSEQVIKGSIAYGIDCQRCHGPSAKHVAFHQENPGVKKANFIISIQSLSRQQKIDNCAVCHSGSDQSNQISTFAFRPGDTLANYYYPYSNSNSEPDVHGNQYQMLAGSACYIKSDMDCSSCHNTHKAEKNNPILYSQRCLNCHKVSEHPLNDGIAASISNNCIDCHMPMQASRLISFQESGKIKKVPYLLRSHKIGVYKDESKKISSYLKSL</sequence>
<dbReference type="PANTHER" id="PTHR35038">
    <property type="entry name" value="DISSIMILATORY SULFITE REDUCTASE SIRA"/>
    <property type="match status" value="1"/>
</dbReference>
<dbReference type="Gene3D" id="1.10.1130.10">
    <property type="entry name" value="Flavocytochrome C3, Chain A"/>
    <property type="match status" value="1"/>
</dbReference>
<accession>A0A1T5AD63</accession>
<feature type="signal peptide" evidence="2">
    <location>
        <begin position="1"/>
        <end position="22"/>
    </location>
</feature>
<dbReference type="Proteomes" id="UP000189981">
    <property type="component" value="Unassembled WGS sequence"/>
</dbReference>
<dbReference type="CDD" id="cd08168">
    <property type="entry name" value="Cytochrom_C3"/>
    <property type="match status" value="1"/>
</dbReference>
<keyword evidence="4" id="KW-1185">Reference proteome</keyword>
<dbReference type="InterPro" id="IPR051829">
    <property type="entry name" value="Multiheme_Cytochr_ET"/>
</dbReference>
<dbReference type="PANTHER" id="PTHR35038:SF8">
    <property type="entry name" value="C-TYPE POLYHEME CYTOCHROME OMCC"/>
    <property type="match status" value="1"/>
</dbReference>
<dbReference type="SUPFAM" id="SSF48695">
    <property type="entry name" value="Multiheme cytochromes"/>
    <property type="match status" value="1"/>
</dbReference>
<dbReference type="RefSeq" id="WP_139377346.1">
    <property type="nucleotide sequence ID" value="NZ_FUYR01000001.1"/>
</dbReference>
<protein>
    <submittedName>
        <fullName evidence="3">Uncharacterized protein</fullName>
    </submittedName>
</protein>
<evidence type="ECO:0000313" key="4">
    <source>
        <dbReference type="Proteomes" id="UP000189981"/>
    </source>
</evidence>
<keyword evidence="1 2" id="KW-0732">Signal</keyword>
<dbReference type="STRING" id="572036.SAMN05661099_0586"/>
<feature type="chain" id="PRO_5012866040" evidence="2">
    <location>
        <begin position="23"/>
        <end position="401"/>
    </location>
</feature>
<dbReference type="EMBL" id="FUYR01000001">
    <property type="protein sequence ID" value="SKB32835.1"/>
    <property type="molecule type" value="Genomic_DNA"/>
</dbReference>
<evidence type="ECO:0000256" key="1">
    <source>
        <dbReference type="ARBA" id="ARBA00022729"/>
    </source>
</evidence>
<dbReference type="OrthoDB" id="9814800at2"/>